<dbReference type="GO" id="GO:0007601">
    <property type="term" value="P:visual perception"/>
    <property type="evidence" value="ECO:0007669"/>
    <property type="project" value="UniProtKB-KW"/>
</dbReference>
<gene>
    <name evidence="18" type="primary">PDE6C</name>
    <name evidence="18" type="ORF">AOXY_G13071</name>
</gene>
<evidence type="ECO:0000256" key="16">
    <source>
        <dbReference type="SAM" id="MobiDB-lite"/>
    </source>
</evidence>
<keyword evidence="4" id="KW-0716">Sensory transduction</keyword>
<comment type="similarity">
    <text evidence="2 15">Belongs to the cyclic nucleotide phosphodiesterase family.</text>
</comment>
<dbReference type="Gene3D" id="3.30.450.40">
    <property type="match status" value="2"/>
</dbReference>
<evidence type="ECO:0000256" key="4">
    <source>
        <dbReference type="ARBA" id="ARBA00022606"/>
    </source>
</evidence>
<comment type="subcellular location">
    <subcellularLocation>
        <location evidence="1">Membrane</location>
        <topology evidence="1">Lipid-anchor</topology>
    </subcellularLocation>
</comment>
<evidence type="ECO:0000256" key="10">
    <source>
        <dbReference type="ARBA" id="ARBA00023289"/>
    </source>
</evidence>
<proteinExistence type="inferred from homology"/>
<feature type="binding site" evidence="13">
    <location>
        <position position="774"/>
    </location>
    <ligand>
        <name>AMP</name>
        <dbReference type="ChEBI" id="CHEBI:456215"/>
    </ligand>
</feature>
<dbReference type="FunFam" id="3.30.450.40:FF:000001">
    <property type="entry name" value="Phosphodiesterase"/>
    <property type="match status" value="1"/>
</dbReference>
<dbReference type="InterPro" id="IPR003018">
    <property type="entry name" value="GAF"/>
</dbReference>
<keyword evidence="7 15" id="KW-0378">Hydrolase</keyword>
<dbReference type="InterPro" id="IPR023088">
    <property type="entry name" value="PDEase"/>
</dbReference>
<dbReference type="InterPro" id="IPR003607">
    <property type="entry name" value="HD/PDEase_dom"/>
</dbReference>
<feature type="binding site" evidence="14">
    <location>
        <position position="600"/>
    </location>
    <ligand>
        <name>Zn(2+)</name>
        <dbReference type="ChEBI" id="CHEBI:29105"/>
        <label>1</label>
    </ligand>
</feature>
<dbReference type="PROSITE" id="PS51845">
    <property type="entry name" value="PDEASE_I_2"/>
    <property type="match status" value="1"/>
</dbReference>
<accession>A0AAD8DCW6</accession>
<reference evidence="18" key="1">
    <citation type="submission" date="2022-02" db="EMBL/GenBank/DDBJ databases">
        <title>Atlantic sturgeon de novo genome assembly.</title>
        <authorList>
            <person name="Stock M."/>
            <person name="Klopp C."/>
            <person name="Guiguen Y."/>
            <person name="Cabau C."/>
            <person name="Parinello H."/>
            <person name="Santidrian Yebra-Pimentel E."/>
            <person name="Kuhl H."/>
            <person name="Dirks R.P."/>
            <person name="Guessner J."/>
            <person name="Wuertz S."/>
            <person name="Du K."/>
            <person name="Schartl M."/>
        </authorList>
    </citation>
    <scope>NUCLEOTIDE SEQUENCE</scope>
    <source>
        <strain evidence="18">STURGEONOMICS-FGT-2020</strain>
        <tissue evidence="18">Whole blood</tissue>
    </source>
</reference>
<dbReference type="InterPro" id="IPR023174">
    <property type="entry name" value="PDEase_CS"/>
</dbReference>
<evidence type="ECO:0000256" key="6">
    <source>
        <dbReference type="ARBA" id="ARBA00022737"/>
    </source>
</evidence>
<dbReference type="SUPFAM" id="SSF55781">
    <property type="entry name" value="GAF domain-like"/>
    <property type="match status" value="2"/>
</dbReference>
<evidence type="ECO:0000259" key="17">
    <source>
        <dbReference type="PROSITE" id="PS51845"/>
    </source>
</evidence>
<keyword evidence="5 14" id="KW-0479">Metal-binding</keyword>
<keyword evidence="19" id="KW-1185">Reference proteome</keyword>
<feature type="region of interest" description="Disordered" evidence="16">
    <location>
        <begin position="849"/>
        <end position="874"/>
    </location>
</feature>
<organism evidence="18 19">
    <name type="scientific">Acipenser oxyrinchus oxyrinchus</name>
    <dbReference type="NCBI Taxonomy" id="40147"/>
    <lineage>
        <taxon>Eukaryota</taxon>
        <taxon>Metazoa</taxon>
        <taxon>Chordata</taxon>
        <taxon>Craniata</taxon>
        <taxon>Vertebrata</taxon>
        <taxon>Euteleostomi</taxon>
        <taxon>Actinopterygii</taxon>
        <taxon>Chondrostei</taxon>
        <taxon>Acipenseriformes</taxon>
        <taxon>Acipenseridae</taxon>
        <taxon>Acipenser</taxon>
    </lineage>
</organism>
<dbReference type="PRINTS" id="PR00387">
    <property type="entry name" value="PDIESTERASE1"/>
</dbReference>
<dbReference type="InterPro" id="IPR002073">
    <property type="entry name" value="PDEase_catalytic_dom"/>
</dbReference>
<dbReference type="SMART" id="SM00065">
    <property type="entry name" value="GAF"/>
    <property type="match status" value="2"/>
</dbReference>
<keyword evidence="11" id="KW-0844">Vision</keyword>
<comment type="cofactor">
    <cofactor evidence="15">
        <name>a divalent metal cation</name>
        <dbReference type="ChEBI" id="CHEBI:60240"/>
    </cofactor>
    <text evidence="15">Binds 2 divalent metal cations per subunit. Site 1 may preferentially bind zinc ions, while site 2 has a preference for magnesium and/or manganese ions.</text>
</comment>
<sequence>MGELNTESVEKYLENNPQFAKEYFDKKIRAEALSAAYTDSKLDVKDAASFKEITQVEESNFIFEMIKEIQTSTSLEKPIHQMLQRLAQLVRADKSSMFLCRSRNGTPELTTTLFNVTPTSKLEENLVAPEAEIVFPLDVGIVGWVAHTKKTLNIPDVKKNTHFSDFVDKQTGYTTTSMLATPITYGKEVLAVIMAINKIGEPEFSKADEELFVKYLNFASFILTHYHITYLFNVESRRSQVLLWSASKVFEELTDIERQFHKALYTVRLYLNCERYSVGLLDMTKEKEFYDEWPIKLGEQEPYKGPKTPDGREVIFYKIVDYILHGTEEIKVIPSPPPDHWSLVSGLPTYVAENGFICNMMNVAADEYFTFQKDPIDETGWVMKNVLSLPIVNKKEEIVGIATFYNRKDGRPFDEHDEQITEALTQFLGWSVLNTDTYDRLNKMENRKDIAQEMLMYQTKCTKSELLTVMNTLEKFNAEPEDCDPKDLIKFLKSKLPDPKDVELYEFHFSDLPVTELDLIKCGIRCFYEINVVEKFKVPPEVLTRWMYTVRKGYRDITYHNWRHGFNVGQTMFSLLMTGRLKKYYTDLEAFAMVAAAFCHDIDHRGTNNLYQMKSASPLAKLHGSSIMERHHLEYSKTLMADESLNIFQNLQKRQFETVVHLFEIAIIATDLALYFKKRSMFQKIVDATEKMATEEEQIKYITLDPTKKEVIMAMMMTGCDLSAITKPWEVQSKVALMVANEFWEQGDLERTVLDQQPIPMMDRNKSAELPKLQVGFIDFVCTFVYKEFSRFHKEITPMLSGLQNNRVEWKALADVYEAKMKVIEEEKKKNEEVVKKDFLYRFQQETDPLDSDSTTQVGPLDHPPPRPHPLICI</sequence>
<keyword evidence="9" id="KW-0449">Lipoprotein</keyword>
<feature type="binding site" evidence="13">
    <location>
        <position position="601"/>
    </location>
    <ligand>
        <name>AMP</name>
        <dbReference type="ChEBI" id="CHEBI:456215"/>
    </ligand>
</feature>
<dbReference type="InterPro" id="IPR029016">
    <property type="entry name" value="GAF-like_dom_sf"/>
</dbReference>
<dbReference type="Pfam" id="PF01590">
    <property type="entry name" value="GAF"/>
    <property type="match status" value="2"/>
</dbReference>
<keyword evidence="3" id="KW-0140">cGMP</keyword>
<evidence type="ECO:0000313" key="18">
    <source>
        <dbReference type="EMBL" id="KAK1166434.1"/>
    </source>
</evidence>
<protein>
    <recommendedName>
        <fullName evidence="15">Phosphodiesterase</fullName>
        <ecNumber evidence="15">3.1.4.-</ecNumber>
    </recommendedName>
</protein>
<dbReference type="CDD" id="cd00077">
    <property type="entry name" value="HDc"/>
    <property type="match status" value="1"/>
</dbReference>
<dbReference type="SUPFAM" id="SSF109604">
    <property type="entry name" value="HD-domain/PDEase-like"/>
    <property type="match status" value="1"/>
</dbReference>
<feature type="compositionally biased region" description="Polar residues" evidence="16">
    <location>
        <begin position="849"/>
        <end position="858"/>
    </location>
</feature>
<dbReference type="InterPro" id="IPR036971">
    <property type="entry name" value="PDEase_catalytic_dom_sf"/>
</dbReference>
<dbReference type="GO" id="GO:0016020">
    <property type="term" value="C:membrane"/>
    <property type="evidence" value="ECO:0007669"/>
    <property type="project" value="UniProtKB-SubCell"/>
</dbReference>
<feature type="binding site" evidence="14">
    <location>
        <position position="601"/>
    </location>
    <ligand>
        <name>Zn(2+)</name>
        <dbReference type="ChEBI" id="CHEBI:29105"/>
        <label>2</label>
    </ligand>
</feature>
<evidence type="ECO:0000256" key="11">
    <source>
        <dbReference type="ARBA" id="ARBA00023305"/>
    </source>
</evidence>
<dbReference type="FunFam" id="1.10.1300.10:FF:000005">
    <property type="entry name" value="Phosphodiesterase"/>
    <property type="match status" value="1"/>
</dbReference>
<dbReference type="PROSITE" id="PS00126">
    <property type="entry name" value="PDEASE_I_1"/>
    <property type="match status" value="1"/>
</dbReference>
<name>A0AAD8DCW6_ACIOX</name>
<evidence type="ECO:0000256" key="12">
    <source>
        <dbReference type="PIRSR" id="PIRSR623088-1"/>
    </source>
</evidence>
<feature type="binding site" evidence="13">
    <location>
        <position position="721"/>
    </location>
    <ligand>
        <name>AMP</name>
        <dbReference type="ChEBI" id="CHEBI:456215"/>
    </ligand>
</feature>
<dbReference type="FunFam" id="3.30.450.40:FF:000010">
    <property type="entry name" value="Phosphodiesterase"/>
    <property type="match status" value="1"/>
</dbReference>
<evidence type="ECO:0000256" key="3">
    <source>
        <dbReference type="ARBA" id="ARBA00022535"/>
    </source>
</evidence>
<evidence type="ECO:0000256" key="8">
    <source>
        <dbReference type="ARBA" id="ARBA00023136"/>
    </source>
</evidence>
<feature type="domain" description="PDEase" evidence="17">
    <location>
        <begin position="480"/>
        <end position="817"/>
    </location>
</feature>
<dbReference type="Gene3D" id="1.10.1300.10">
    <property type="entry name" value="3'5'-cyclic nucleotide phosphodiesterase, catalytic domain"/>
    <property type="match status" value="1"/>
</dbReference>
<feature type="binding site" evidence="14">
    <location>
        <position position="721"/>
    </location>
    <ligand>
        <name>Zn(2+)</name>
        <dbReference type="ChEBI" id="CHEBI:29105"/>
        <label>1</label>
    </ligand>
</feature>
<evidence type="ECO:0000256" key="5">
    <source>
        <dbReference type="ARBA" id="ARBA00022723"/>
    </source>
</evidence>
<keyword evidence="6" id="KW-0677">Repeat</keyword>
<feature type="binding site" evidence="14">
    <location>
        <position position="601"/>
    </location>
    <ligand>
        <name>Zn(2+)</name>
        <dbReference type="ChEBI" id="CHEBI:29105"/>
        <label>1</label>
    </ligand>
</feature>
<evidence type="ECO:0000313" key="19">
    <source>
        <dbReference type="Proteomes" id="UP001230051"/>
    </source>
</evidence>
<dbReference type="EC" id="3.1.4.-" evidence="15"/>
<keyword evidence="10" id="KW-0636">Prenylation</keyword>
<comment type="caution">
    <text evidence="18">The sequence shown here is derived from an EMBL/GenBank/DDBJ whole genome shotgun (WGS) entry which is preliminary data.</text>
</comment>
<evidence type="ECO:0000256" key="13">
    <source>
        <dbReference type="PIRSR" id="PIRSR623088-2"/>
    </source>
</evidence>
<feature type="binding site" evidence="14">
    <location>
        <position position="564"/>
    </location>
    <ligand>
        <name>Zn(2+)</name>
        <dbReference type="ChEBI" id="CHEBI:29105"/>
        <label>1</label>
    </ligand>
</feature>
<evidence type="ECO:0000256" key="15">
    <source>
        <dbReference type="RuleBase" id="RU363067"/>
    </source>
</evidence>
<keyword evidence="8" id="KW-0472">Membrane</keyword>
<dbReference type="GO" id="GO:0007165">
    <property type="term" value="P:signal transduction"/>
    <property type="evidence" value="ECO:0007669"/>
    <property type="project" value="InterPro"/>
</dbReference>
<dbReference type="GO" id="GO:0046872">
    <property type="term" value="F:metal ion binding"/>
    <property type="evidence" value="ECO:0007669"/>
    <property type="project" value="UniProtKB-KW"/>
</dbReference>
<dbReference type="AlphaFoldDB" id="A0AAD8DCW6"/>
<evidence type="ECO:0000256" key="2">
    <source>
        <dbReference type="ARBA" id="ARBA00007648"/>
    </source>
</evidence>
<dbReference type="Pfam" id="PF00233">
    <property type="entry name" value="PDEase_I"/>
    <property type="match status" value="1"/>
</dbReference>
<dbReference type="PANTHER" id="PTHR11347">
    <property type="entry name" value="CYCLIC NUCLEOTIDE PHOSPHODIESTERASE"/>
    <property type="match status" value="1"/>
</dbReference>
<evidence type="ECO:0000256" key="7">
    <source>
        <dbReference type="ARBA" id="ARBA00022801"/>
    </source>
</evidence>
<dbReference type="Proteomes" id="UP001230051">
    <property type="component" value="Unassembled WGS sequence"/>
</dbReference>
<feature type="binding site" evidence="13">
    <location>
        <begin position="560"/>
        <end position="564"/>
    </location>
    <ligand>
        <name>AMP</name>
        <dbReference type="ChEBI" id="CHEBI:456215"/>
    </ligand>
</feature>
<dbReference type="EMBL" id="JAGXEW010000011">
    <property type="protein sequence ID" value="KAK1166434.1"/>
    <property type="molecule type" value="Genomic_DNA"/>
</dbReference>
<feature type="active site" description="Proton donor" evidence="12">
    <location>
        <position position="560"/>
    </location>
</feature>
<evidence type="ECO:0000256" key="9">
    <source>
        <dbReference type="ARBA" id="ARBA00023288"/>
    </source>
</evidence>
<evidence type="ECO:0000256" key="14">
    <source>
        <dbReference type="PIRSR" id="PIRSR623088-3"/>
    </source>
</evidence>
<evidence type="ECO:0000256" key="1">
    <source>
        <dbReference type="ARBA" id="ARBA00004635"/>
    </source>
</evidence>
<dbReference type="SMART" id="SM00471">
    <property type="entry name" value="HDc"/>
    <property type="match status" value="1"/>
</dbReference>
<dbReference type="GO" id="GO:0004114">
    <property type="term" value="F:3',5'-cyclic-nucleotide phosphodiesterase activity"/>
    <property type="evidence" value="ECO:0007669"/>
    <property type="project" value="InterPro"/>
</dbReference>